<keyword evidence="2" id="KW-0732">Signal</keyword>
<evidence type="ECO:0000313" key="4">
    <source>
        <dbReference type="Proteomes" id="UP000190675"/>
    </source>
</evidence>
<evidence type="ECO:0000256" key="1">
    <source>
        <dbReference type="SAM" id="MobiDB-lite"/>
    </source>
</evidence>
<organism evidence="3 4">
    <name type="scientific">Bradyrhizobium erythrophlei</name>
    <dbReference type="NCBI Taxonomy" id="1437360"/>
    <lineage>
        <taxon>Bacteria</taxon>
        <taxon>Pseudomonadati</taxon>
        <taxon>Pseudomonadota</taxon>
        <taxon>Alphaproteobacteria</taxon>
        <taxon>Hyphomicrobiales</taxon>
        <taxon>Nitrobacteraceae</taxon>
        <taxon>Bradyrhizobium</taxon>
    </lineage>
</organism>
<protein>
    <recommendedName>
        <fullName evidence="5">PXPV repeat-containing protein</fullName>
    </recommendedName>
</protein>
<dbReference type="OrthoDB" id="8255821at2"/>
<feature type="signal peptide" evidence="2">
    <location>
        <begin position="1"/>
        <end position="25"/>
    </location>
</feature>
<sequence>MRTVSAFVSASVLGLGLFISVCASADAATVHHPKRRHVVVRPNESLNVDGLNFGPAGSSWAYAPARPPVHYDDTPSYDDPSKFGGQSLGIDP</sequence>
<dbReference type="Proteomes" id="UP000190675">
    <property type="component" value="Chromosome I"/>
</dbReference>
<proteinExistence type="predicted"/>
<evidence type="ECO:0000256" key="2">
    <source>
        <dbReference type="SAM" id="SignalP"/>
    </source>
</evidence>
<feature type="chain" id="PRO_5013359371" description="PXPV repeat-containing protein" evidence="2">
    <location>
        <begin position="26"/>
        <end position="92"/>
    </location>
</feature>
<feature type="region of interest" description="Disordered" evidence="1">
    <location>
        <begin position="71"/>
        <end position="92"/>
    </location>
</feature>
<reference evidence="3 4" key="1">
    <citation type="submission" date="2016-11" db="EMBL/GenBank/DDBJ databases">
        <authorList>
            <person name="Jaros S."/>
            <person name="Januszkiewicz K."/>
            <person name="Wedrychowicz H."/>
        </authorList>
    </citation>
    <scope>NUCLEOTIDE SEQUENCE [LARGE SCALE GENOMIC DNA]</scope>
    <source>
        <strain evidence="3 4">GAS242</strain>
    </source>
</reference>
<evidence type="ECO:0008006" key="5">
    <source>
        <dbReference type="Google" id="ProtNLM"/>
    </source>
</evidence>
<name>A0A1M5QQM4_9BRAD</name>
<evidence type="ECO:0000313" key="3">
    <source>
        <dbReference type="EMBL" id="SHH16414.1"/>
    </source>
</evidence>
<dbReference type="AlphaFoldDB" id="A0A1M5QQM4"/>
<accession>A0A1M5QQM4</accession>
<dbReference type="RefSeq" id="WP_154073501.1">
    <property type="nucleotide sequence ID" value="NZ_LT670818.1"/>
</dbReference>
<gene>
    <name evidence="3" type="ORF">SAMN05444169_6096</name>
</gene>
<dbReference type="EMBL" id="LT670818">
    <property type="protein sequence ID" value="SHH16414.1"/>
    <property type="molecule type" value="Genomic_DNA"/>
</dbReference>